<evidence type="ECO:0000256" key="1">
    <source>
        <dbReference type="SAM" id="SignalP"/>
    </source>
</evidence>
<reference evidence="2 3" key="1">
    <citation type="submission" date="2024-05" db="EMBL/GenBank/DDBJ databases">
        <title>The nuclear and mitochondrial genome assemblies of Tetragonisca angustula (Apidae: Meliponini), a tiny yet remarkable pollinator in the Neotropics.</title>
        <authorList>
            <person name="Ferrari R."/>
            <person name="Ricardo P.C."/>
            <person name="Dias F.C."/>
            <person name="Araujo N.S."/>
            <person name="Soares D.O."/>
            <person name="Zhou Q.-S."/>
            <person name="Zhu C.-D."/>
            <person name="Coutinho L."/>
            <person name="Airas M.C."/>
            <person name="Batista T.M."/>
        </authorList>
    </citation>
    <scope>NUCLEOTIDE SEQUENCE [LARGE SCALE GENOMIC DNA]</scope>
    <source>
        <strain evidence="2">ASF017062</strain>
        <tissue evidence="2">Abdomen</tissue>
    </source>
</reference>
<evidence type="ECO:0000313" key="3">
    <source>
        <dbReference type="Proteomes" id="UP001432146"/>
    </source>
</evidence>
<accession>A0AAW0ZDC8</accession>
<keyword evidence="3" id="KW-1185">Reference proteome</keyword>
<evidence type="ECO:0008006" key="4">
    <source>
        <dbReference type="Google" id="ProtNLM"/>
    </source>
</evidence>
<name>A0AAW0ZDC8_9HYME</name>
<comment type="caution">
    <text evidence="2">The sequence shown here is derived from an EMBL/GenBank/DDBJ whole genome shotgun (WGS) entry which is preliminary data.</text>
</comment>
<dbReference type="AlphaFoldDB" id="A0AAW0ZDC8"/>
<feature type="chain" id="PRO_5043452337" description="Secreted protein" evidence="1">
    <location>
        <begin position="28"/>
        <end position="106"/>
    </location>
</feature>
<dbReference type="EMBL" id="JAWNGG020000284">
    <property type="protein sequence ID" value="KAK9295122.1"/>
    <property type="molecule type" value="Genomic_DNA"/>
</dbReference>
<organism evidence="2 3">
    <name type="scientific">Tetragonisca angustula</name>
    <dbReference type="NCBI Taxonomy" id="166442"/>
    <lineage>
        <taxon>Eukaryota</taxon>
        <taxon>Metazoa</taxon>
        <taxon>Ecdysozoa</taxon>
        <taxon>Arthropoda</taxon>
        <taxon>Hexapoda</taxon>
        <taxon>Insecta</taxon>
        <taxon>Pterygota</taxon>
        <taxon>Neoptera</taxon>
        <taxon>Endopterygota</taxon>
        <taxon>Hymenoptera</taxon>
        <taxon>Apocrita</taxon>
        <taxon>Aculeata</taxon>
        <taxon>Apoidea</taxon>
        <taxon>Anthophila</taxon>
        <taxon>Apidae</taxon>
        <taxon>Tetragonisca</taxon>
    </lineage>
</organism>
<gene>
    <name evidence="2" type="ORF">QLX08_010468</name>
</gene>
<keyword evidence="1" id="KW-0732">Signal</keyword>
<evidence type="ECO:0000313" key="2">
    <source>
        <dbReference type="EMBL" id="KAK9295122.1"/>
    </source>
</evidence>
<protein>
    <recommendedName>
        <fullName evidence="4">Secreted protein</fullName>
    </recommendedName>
</protein>
<proteinExistence type="predicted"/>
<dbReference type="Proteomes" id="UP001432146">
    <property type="component" value="Unassembled WGS sequence"/>
</dbReference>
<sequence length="106" mass="11707">MLGMLILNSAWLFTAVCGPEFTGCVRALYTDDALHRLANFYPCSLSVWLCECSAGTGCVKRSEVCEATQRNTTEPMWFFGRLVCVSLAHLARESARPVQPQRQGGC</sequence>
<feature type="signal peptide" evidence="1">
    <location>
        <begin position="1"/>
        <end position="27"/>
    </location>
</feature>